<feature type="transmembrane region" description="Helical" evidence="8">
    <location>
        <begin position="60"/>
        <end position="80"/>
    </location>
</feature>
<sequence length="144" mass="16515">MAENLQGERRWPNNPLVWNNNNQAEEPPAANNSGVATTITTIDPHCTLPQEKARRLSRNMFYSGFLGLPWMWFVNVWFFWPQLNNTEDHVIRSYVVRSGVGFLAISAVLLPWSAFFLFGGKQAVGEDLWRKLSITEVANPFEME</sequence>
<dbReference type="Pfam" id="PF10251">
    <property type="entry name" value="PEN-2"/>
    <property type="match status" value="1"/>
</dbReference>
<keyword evidence="6 8" id="KW-0472">Membrane</keyword>
<evidence type="ECO:0008006" key="11">
    <source>
        <dbReference type="Google" id="ProtNLM"/>
    </source>
</evidence>
<comment type="caution">
    <text evidence="9">The sequence shown here is derived from an EMBL/GenBank/DDBJ whole genome shotgun (WGS) entry which is preliminary data.</text>
</comment>
<reference evidence="9 10" key="1">
    <citation type="journal article" date="2015" name="Genome Biol. Evol.">
        <title>Comparative Genomics of a Bacterivorous Green Alga Reveals Evolutionary Causalities and Consequences of Phago-Mixotrophic Mode of Nutrition.</title>
        <authorList>
            <person name="Burns J.A."/>
            <person name="Paasch A."/>
            <person name="Narechania A."/>
            <person name="Kim E."/>
        </authorList>
    </citation>
    <scope>NUCLEOTIDE SEQUENCE [LARGE SCALE GENOMIC DNA]</scope>
    <source>
        <strain evidence="9 10">PLY_AMNH</strain>
    </source>
</reference>
<dbReference type="EMBL" id="LGRX02033724">
    <property type="protein sequence ID" value="KAK3240165.1"/>
    <property type="molecule type" value="Genomic_DNA"/>
</dbReference>
<dbReference type="PANTHER" id="PTHR16318:SF0">
    <property type="entry name" value="GAMMA-SECRETASE SUBUNIT PEN-2"/>
    <property type="match status" value="1"/>
</dbReference>
<feature type="compositionally biased region" description="Low complexity" evidence="7">
    <location>
        <begin position="12"/>
        <end position="32"/>
    </location>
</feature>
<evidence type="ECO:0000313" key="9">
    <source>
        <dbReference type="EMBL" id="KAK3240165.1"/>
    </source>
</evidence>
<evidence type="ECO:0000313" key="10">
    <source>
        <dbReference type="Proteomes" id="UP001190700"/>
    </source>
</evidence>
<feature type="compositionally biased region" description="Basic and acidic residues" evidence="7">
    <location>
        <begin position="1"/>
        <end position="11"/>
    </location>
</feature>
<dbReference type="AlphaFoldDB" id="A0AAE0BQG7"/>
<dbReference type="Proteomes" id="UP001190700">
    <property type="component" value="Unassembled WGS sequence"/>
</dbReference>
<evidence type="ECO:0000256" key="3">
    <source>
        <dbReference type="ARBA" id="ARBA00022692"/>
    </source>
</evidence>
<evidence type="ECO:0000256" key="8">
    <source>
        <dbReference type="SAM" id="Phobius"/>
    </source>
</evidence>
<name>A0AAE0BQG7_9CHLO</name>
<dbReference type="PANTHER" id="PTHR16318">
    <property type="entry name" value="GAMMA-SECRETASE SUBUNIT PEN-2"/>
    <property type="match status" value="1"/>
</dbReference>
<accession>A0AAE0BQG7</accession>
<comment type="similarity">
    <text evidence="2">Belongs to the PEN-2 family.</text>
</comment>
<evidence type="ECO:0000256" key="7">
    <source>
        <dbReference type="SAM" id="MobiDB-lite"/>
    </source>
</evidence>
<evidence type="ECO:0000256" key="5">
    <source>
        <dbReference type="ARBA" id="ARBA00022989"/>
    </source>
</evidence>
<dbReference type="InterPro" id="IPR019379">
    <property type="entry name" value="Gamma_Secretase_Asp_P_PEN2"/>
</dbReference>
<evidence type="ECO:0000256" key="1">
    <source>
        <dbReference type="ARBA" id="ARBA00004141"/>
    </source>
</evidence>
<organism evidence="9 10">
    <name type="scientific">Cymbomonas tetramitiformis</name>
    <dbReference type="NCBI Taxonomy" id="36881"/>
    <lineage>
        <taxon>Eukaryota</taxon>
        <taxon>Viridiplantae</taxon>
        <taxon>Chlorophyta</taxon>
        <taxon>Pyramimonadophyceae</taxon>
        <taxon>Pyramimonadales</taxon>
        <taxon>Pyramimonadaceae</taxon>
        <taxon>Cymbomonas</taxon>
    </lineage>
</organism>
<feature type="transmembrane region" description="Helical" evidence="8">
    <location>
        <begin position="100"/>
        <end position="120"/>
    </location>
</feature>
<evidence type="ECO:0000256" key="4">
    <source>
        <dbReference type="ARBA" id="ARBA00022976"/>
    </source>
</evidence>
<keyword evidence="4" id="KW-0914">Notch signaling pathway</keyword>
<protein>
    <recommendedName>
        <fullName evidence="11">Gamma-secretase subunit PEN-2</fullName>
    </recommendedName>
</protein>
<evidence type="ECO:0000256" key="6">
    <source>
        <dbReference type="ARBA" id="ARBA00023136"/>
    </source>
</evidence>
<proteinExistence type="inferred from homology"/>
<keyword evidence="3 8" id="KW-0812">Transmembrane</keyword>
<dbReference type="GO" id="GO:0070765">
    <property type="term" value="C:gamma-secretase complex"/>
    <property type="evidence" value="ECO:0007669"/>
    <property type="project" value="TreeGrafter"/>
</dbReference>
<keyword evidence="10" id="KW-1185">Reference proteome</keyword>
<dbReference type="GO" id="GO:0007219">
    <property type="term" value="P:Notch signaling pathway"/>
    <property type="evidence" value="ECO:0007669"/>
    <property type="project" value="UniProtKB-KW"/>
</dbReference>
<keyword evidence="5 8" id="KW-1133">Transmembrane helix</keyword>
<gene>
    <name evidence="9" type="ORF">CYMTET_49977</name>
</gene>
<comment type="subcellular location">
    <subcellularLocation>
        <location evidence="1">Membrane</location>
        <topology evidence="1">Multi-pass membrane protein</topology>
    </subcellularLocation>
</comment>
<evidence type="ECO:0000256" key="2">
    <source>
        <dbReference type="ARBA" id="ARBA00009607"/>
    </source>
</evidence>
<feature type="region of interest" description="Disordered" evidence="7">
    <location>
        <begin position="1"/>
        <end position="32"/>
    </location>
</feature>